<dbReference type="Pfam" id="PF20170">
    <property type="entry name" value="Plexin_RBD"/>
    <property type="match status" value="1"/>
</dbReference>
<accession>A0A8S3RC72</accession>
<dbReference type="Gene3D" id="1.10.506.10">
    <property type="entry name" value="GTPase Activation - p120gap, domain 1"/>
    <property type="match status" value="1"/>
</dbReference>
<gene>
    <name evidence="3" type="ORF">MEDL_20072</name>
</gene>
<dbReference type="InterPro" id="IPR031148">
    <property type="entry name" value="Plexin"/>
</dbReference>
<dbReference type="GO" id="GO:0005886">
    <property type="term" value="C:plasma membrane"/>
    <property type="evidence" value="ECO:0007669"/>
    <property type="project" value="TreeGrafter"/>
</dbReference>
<dbReference type="GO" id="GO:0007162">
    <property type="term" value="P:negative regulation of cell adhesion"/>
    <property type="evidence" value="ECO:0007669"/>
    <property type="project" value="TreeGrafter"/>
</dbReference>
<keyword evidence="4" id="KW-1185">Reference proteome</keyword>
<name>A0A8S3RC72_MYTED</name>
<dbReference type="InterPro" id="IPR013548">
    <property type="entry name" value="Plexin_cytoplasmic_RasGAP_dom"/>
</dbReference>
<dbReference type="GO" id="GO:0050772">
    <property type="term" value="P:positive regulation of axonogenesis"/>
    <property type="evidence" value="ECO:0007669"/>
    <property type="project" value="TreeGrafter"/>
</dbReference>
<feature type="domain" description="Plexin cytoplasmic RasGAP" evidence="1">
    <location>
        <begin position="1"/>
        <end position="490"/>
    </location>
</feature>
<proteinExistence type="predicted"/>
<dbReference type="GO" id="GO:0008360">
    <property type="term" value="P:regulation of cell shape"/>
    <property type="evidence" value="ECO:0007669"/>
    <property type="project" value="TreeGrafter"/>
</dbReference>
<dbReference type="OrthoDB" id="6106364at2759"/>
<sequence>MEKFEILLSNKLFLKSLVQTLDRPNMLTMQEKAQFSSVLSISLLGNMRLFFDLIHCLLVDMVRSSTKKQQKVLFRRFDSITLRLMVNWLQIAIYKELSPHSGLQLFMLYKAVQTITEMGPIDALTGNSKNTIAEEKLLKIRIEHQNLTLQIDLNGNSDQHFPVKVLDCDTISQVKQKCCAQVYKNKPASEIPQHDELFLEWQEGKAGKLTLNDIDNTSERNNGLICLNTLKHYMVKDNCRMALMYKPHSEQEICVNSQGKEIENATSETISLLLSNDGEEDSKLQQWHLSNLPDDENSKRELGFGDIFLNRLFHTKLLLTDYIDSTFEELVDPQTLSNSIRYFLCMLDKIGDDFNIDSDVLQSWKNEIYATRILAPLIGKPDILFDVNVPGHVGPCLDILRQVFVESFTQTAHKVNKDSPTQKLLFHKDVPRYRKLIGPFFKGIEPVNDQAFWSEIYELSNKQKAELKFNRQLTFQQLYDLFIGKYRSEILDDFEDMEESRDLQFAKKVEEIIDLMEECSKNS</sequence>
<dbReference type="InterPro" id="IPR008936">
    <property type="entry name" value="Rho_GTPase_activation_prot"/>
</dbReference>
<dbReference type="AlphaFoldDB" id="A0A8S3RC72"/>
<evidence type="ECO:0000313" key="4">
    <source>
        <dbReference type="Proteomes" id="UP000683360"/>
    </source>
</evidence>
<dbReference type="EMBL" id="CAJPWZ010001029">
    <property type="protein sequence ID" value="CAG2205776.1"/>
    <property type="molecule type" value="Genomic_DNA"/>
</dbReference>
<feature type="domain" description="Plexin cytoplasmic RhoGTPase-binding" evidence="2">
    <location>
        <begin position="133"/>
        <end position="243"/>
    </location>
</feature>
<evidence type="ECO:0000313" key="3">
    <source>
        <dbReference type="EMBL" id="CAG2205776.1"/>
    </source>
</evidence>
<organism evidence="3 4">
    <name type="scientific">Mytilus edulis</name>
    <name type="common">Blue mussel</name>
    <dbReference type="NCBI Taxonomy" id="6550"/>
    <lineage>
        <taxon>Eukaryota</taxon>
        <taxon>Metazoa</taxon>
        <taxon>Spiralia</taxon>
        <taxon>Lophotrochozoa</taxon>
        <taxon>Mollusca</taxon>
        <taxon>Bivalvia</taxon>
        <taxon>Autobranchia</taxon>
        <taxon>Pteriomorphia</taxon>
        <taxon>Mytilida</taxon>
        <taxon>Mytiloidea</taxon>
        <taxon>Mytilidae</taxon>
        <taxon>Mytilinae</taxon>
        <taxon>Mytilus</taxon>
    </lineage>
</organism>
<dbReference type="GO" id="GO:0097374">
    <property type="term" value="P:sensory neuron axon guidance"/>
    <property type="evidence" value="ECO:0007669"/>
    <property type="project" value="TreeGrafter"/>
</dbReference>
<dbReference type="GO" id="GO:0030334">
    <property type="term" value="P:regulation of cell migration"/>
    <property type="evidence" value="ECO:0007669"/>
    <property type="project" value="TreeGrafter"/>
</dbReference>
<evidence type="ECO:0000259" key="2">
    <source>
        <dbReference type="Pfam" id="PF20170"/>
    </source>
</evidence>
<dbReference type="PANTHER" id="PTHR22625">
    <property type="entry name" value="PLEXIN"/>
    <property type="match status" value="1"/>
</dbReference>
<dbReference type="InterPro" id="IPR046800">
    <property type="entry name" value="Plexin_RBD"/>
</dbReference>
<dbReference type="Pfam" id="PF08337">
    <property type="entry name" value="Plexin_cytopl"/>
    <property type="match status" value="1"/>
</dbReference>
<dbReference type="Proteomes" id="UP000683360">
    <property type="component" value="Unassembled WGS sequence"/>
</dbReference>
<dbReference type="GO" id="GO:0002116">
    <property type="term" value="C:semaphorin receptor complex"/>
    <property type="evidence" value="ECO:0007669"/>
    <property type="project" value="TreeGrafter"/>
</dbReference>
<dbReference type="GO" id="GO:0008045">
    <property type="term" value="P:motor neuron axon guidance"/>
    <property type="evidence" value="ECO:0007669"/>
    <property type="project" value="TreeGrafter"/>
</dbReference>
<reference evidence="3" key="1">
    <citation type="submission" date="2021-03" db="EMBL/GenBank/DDBJ databases">
        <authorList>
            <person name="Bekaert M."/>
        </authorList>
    </citation>
    <scope>NUCLEOTIDE SEQUENCE</scope>
</reference>
<evidence type="ECO:0000259" key="1">
    <source>
        <dbReference type="Pfam" id="PF08337"/>
    </source>
</evidence>
<dbReference type="PANTHER" id="PTHR22625:SF44">
    <property type="entry name" value="PLEXIN-B"/>
    <property type="match status" value="1"/>
</dbReference>
<protein>
    <submittedName>
        <fullName evidence="3">Uncharacterized protein</fullName>
    </submittedName>
</protein>
<dbReference type="GO" id="GO:0017154">
    <property type="term" value="F:semaphorin receptor activity"/>
    <property type="evidence" value="ECO:0007669"/>
    <property type="project" value="InterPro"/>
</dbReference>
<comment type="caution">
    <text evidence="3">The sequence shown here is derived from an EMBL/GenBank/DDBJ whole genome shotgun (WGS) entry which is preliminary data.</text>
</comment>
<dbReference type="Gene3D" id="3.10.20.90">
    <property type="entry name" value="Phosphatidylinositol 3-kinase Catalytic Subunit, Chain A, domain 1"/>
    <property type="match status" value="1"/>
</dbReference>